<dbReference type="EMBL" id="JAJJMB010012161">
    <property type="protein sequence ID" value="KAI3885089.1"/>
    <property type="molecule type" value="Genomic_DNA"/>
</dbReference>
<name>A0AAD4SBG8_9MAGN</name>
<dbReference type="AlphaFoldDB" id="A0AAD4SBG8"/>
<protein>
    <submittedName>
        <fullName evidence="1">Uncharacterized protein</fullName>
    </submittedName>
</protein>
<dbReference type="Proteomes" id="UP001202328">
    <property type="component" value="Unassembled WGS sequence"/>
</dbReference>
<evidence type="ECO:0000313" key="2">
    <source>
        <dbReference type="Proteomes" id="UP001202328"/>
    </source>
</evidence>
<accession>A0AAD4SBG8</accession>
<proteinExistence type="predicted"/>
<keyword evidence="2" id="KW-1185">Reference proteome</keyword>
<evidence type="ECO:0000313" key="1">
    <source>
        <dbReference type="EMBL" id="KAI3885089.1"/>
    </source>
</evidence>
<comment type="caution">
    <text evidence="1">The sequence shown here is derived from an EMBL/GenBank/DDBJ whole genome shotgun (WGS) entry which is preliminary data.</text>
</comment>
<sequence>MYTDREWEVRKIKRHNMAAQGLTQSTAISEKGYWQYITAAKGSEICVVLLLDYEADPNSRGGRPAFF</sequence>
<reference evidence="1" key="1">
    <citation type="submission" date="2022-04" db="EMBL/GenBank/DDBJ databases">
        <title>A functionally conserved STORR gene fusion in Papaver species that diverged 16.8 million years ago.</title>
        <authorList>
            <person name="Catania T."/>
        </authorList>
    </citation>
    <scope>NUCLEOTIDE SEQUENCE</scope>
    <source>
        <strain evidence="1">S-188037</strain>
    </source>
</reference>
<organism evidence="1 2">
    <name type="scientific">Papaver atlanticum</name>
    <dbReference type="NCBI Taxonomy" id="357466"/>
    <lineage>
        <taxon>Eukaryota</taxon>
        <taxon>Viridiplantae</taxon>
        <taxon>Streptophyta</taxon>
        <taxon>Embryophyta</taxon>
        <taxon>Tracheophyta</taxon>
        <taxon>Spermatophyta</taxon>
        <taxon>Magnoliopsida</taxon>
        <taxon>Ranunculales</taxon>
        <taxon>Papaveraceae</taxon>
        <taxon>Papaveroideae</taxon>
        <taxon>Papaver</taxon>
    </lineage>
</organism>
<gene>
    <name evidence="1" type="ORF">MKW98_002481</name>
</gene>